<keyword evidence="4" id="KW-0762">Sugar transport</keyword>
<reference evidence="4 5" key="1">
    <citation type="submission" date="2020-08" db="EMBL/GenBank/DDBJ databases">
        <title>Genomic Encyclopedia of Type Strains, Phase III (KMG-III): the genomes of soil and plant-associated and newly described type strains.</title>
        <authorList>
            <person name="Whitman W."/>
        </authorList>
    </citation>
    <scope>NUCLEOTIDE SEQUENCE [LARGE SCALE GENOMIC DNA]</scope>
    <source>
        <strain evidence="4 5">CECT 8693</strain>
    </source>
</reference>
<dbReference type="PROSITE" id="PS51257">
    <property type="entry name" value="PROKAR_LIPOPROTEIN"/>
    <property type="match status" value="1"/>
</dbReference>
<evidence type="ECO:0000256" key="3">
    <source>
        <dbReference type="ARBA" id="ARBA00022729"/>
    </source>
</evidence>
<dbReference type="PANTHER" id="PTHR30061">
    <property type="entry name" value="MALTOSE-BINDING PERIPLASMIC PROTEIN"/>
    <property type="match status" value="1"/>
</dbReference>
<dbReference type="Gene3D" id="3.40.190.10">
    <property type="entry name" value="Periplasmic binding protein-like II"/>
    <property type="match status" value="1"/>
</dbReference>
<dbReference type="RefSeq" id="WP_182533802.1">
    <property type="nucleotide sequence ID" value="NZ_JACJIP010000001.1"/>
</dbReference>
<dbReference type="PANTHER" id="PTHR30061:SF50">
    <property type="entry name" value="MALTOSE_MALTODEXTRIN-BINDING PERIPLASMIC PROTEIN"/>
    <property type="match status" value="1"/>
</dbReference>
<dbReference type="GO" id="GO:1901982">
    <property type="term" value="F:maltose binding"/>
    <property type="evidence" value="ECO:0007669"/>
    <property type="project" value="TreeGrafter"/>
</dbReference>
<organism evidence="4 5">
    <name type="scientific">Fontibacillus solani</name>
    <dbReference type="NCBI Taxonomy" id="1572857"/>
    <lineage>
        <taxon>Bacteria</taxon>
        <taxon>Bacillati</taxon>
        <taxon>Bacillota</taxon>
        <taxon>Bacilli</taxon>
        <taxon>Bacillales</taxon>
        <taxon>Paenibacillaceae</taxon>
        <taxon>Fontibacillus</taxon>
    </lineage>
</organism>
<dbReference type="GO" id="GO:0042956">
    <property type="term" value="P:maltodextrin transmembrane transport"/>
    <property type="evidence" value="ECO:0007669"/>
    <property type="project" value="TreeGrafter"/>
</dbReference>
<evidence type="ECO:0000256" key="1">
    <source>
        <dbReference type="ARBA" id="ARBA00008520"/>
    </source>
</evidence>
<evidence type="ECO:0000313" key="4">
    <source>
        <dbReference type="EMBL" id="MBA9083623.1"/>
    </source>
</evidence>
<dbReference type="SUPFAM" id="SSF53850">
    <property type="entry name" value="Periplasmic binding protein-like II"/>
    <property type="match status" value="1"/>
</dbReference>
<keyword evidence="5" id="KW-1185">Reference proteome</keyword>
<comment type="caution">
    <text evidence="4">The sequence shown here is derived from an EMBL/GenBank/DDBJ whole genome shotgun (WGS) entry which is preliminary data.</text>
</comment>
<dbReference type="Pfam" id="PF01547">
    <property type="entry name" value="SBP_bac_1"/>
    <property type="match status" value="1"/>
</dbReference>
<evidence type="ECO:0000256" key="2">
    <source>
        <dbReference type="ARBA" id="ARBA00022448"/>
    </source>
</evidence>
<sequence>MRKGIILFLVFCIVIISGCSSSILSKKETTELTLYTYNQDPEVAKAVIGVLEQFNKEHPEIKVNLIRNAPNQPSVAGLLKQLEESNKQVDLLWLSSYMGIGEAVAGKYVQSLEQHSDSLKLNDFYVDLESQRYNDELYTVPFLLNNTIIYYNKDLFDKYQIQYPTEDWTYEDLVNMAAGLTSVQDKVVGLLNGGFLYYSVPGAYGGNTLNEDENGVQLAIAEEDALEGIEFLTNAFRNNKIDGRLGETYSERAVTMPSFENGTAAMMVNSSRSLNMQYEKVPNYGVAPLPKGPSSQQGISFIESLGISSKSEHPEEALEVLRYLTTDTAARELLVRSGVTLPTTSDEKVFDTFEKRFADSGDFETVQAVLNKSNEMTSGPGLVTSAPGLNNVIIKLERLFYEQMYAGKMKVDGEFEAQIKQINDEWLIEQQTANESFE</sequence>
<dbReference type="Proteomes" id="UP000567067">
    <property type="component" value="Unassembled WGS sequence"/>
</dbReference>
<dbReference type="EMBL" id="JACJIP010000001">
    <property type="protein sequence ID" value="MBA9083623.1"/>
    <property type="molecule type" value="Genomic_DNA"/>
</dbReference>
<gene>
    <name evidence="4" type="ORF">FHR92_000066</name>
</gene>
<comment type="similarity">
    <text evidence="1">Belongs to the bacterial solute-binding protein 1 family.</text>
</comment>
<keyword evidence="2" id="KW-0813">Transport</keyword>
<name>A0A7W3SP38_9BACL</name>
<accession>A0A7W3SP38</accession>
<dbReference type="GO" id="GO:0015768">
    <property type="term" value="P:maltose transport"/>
    <property type="evidence" value="ECO:0007669"/>
    <property type="project" value="TreeGrafter"/>
</dbReference>
<dbReference type="InterPro" id="IPR006059">
    <property type="entry name" value="SBP"/>
</dbReference>
<keyword evidence="3" id="KW-0732">Signal</keyword>
<dbReference type="AlphaFoldDB" id="A0A7W3SP38"/>
<evidence type="ECO:0000313" key="5">
    <source>
        <dbReference type="Proteomes" id="UP000567067"/>
    </source>
</evidence>
<dbReference type="GO" id="GO:0055052">
    <property type="term" value="C:ATP-binding cassette (ABC) transporter complex, substrate-binding subunit-containing"/>
    <property type="evidence" value="ECO:0007669"/>
    <property type="project" value="TreeGrafter"/>
</dbReference>
<protein>
    <submittedName>
        <fullName evidence="4">Multiple sugar transport system substrate-binding protein</fullName>
    </submittedName>
</protein>
<proteinExistence type="inferred from homology"/>